<evidence type="ECO:0000313" key="2">
    <source>
        <dbReference type="EMBL" id="CAG8676083.1"/>
    </source>
</evidence>
<accession>A0ABN7UUR9</accession>
<keyword evidence="3" id="KW-1185">Reference proteome</keyword>
<gene>
    <name evidence="2" type="ORF">GMARGA_LOCUS10698</name>
</gene>
<name>A0ABN7UUR9_GIGMA</name>
<proteinExistence type="predicted"/>
<evidence type="ECO:0000313" key="3">
    <source>
        <dbReference type="Proteomes" id="UP000789901"/>
    </source>
</evidence>
<feature type="coiled-coil region" evidence="1">
    <location>
        <begin position="45"/>
        <end position="85"/>
    </location>
</feature>
<protein>
    <submittedName>
        <fullName evidence="2">38951_t:CDS:1</fullName>
    </submittedName>
</protein>
<comment type="caution">
    <text evidence="2">The sequence shown here is derived from an EMBL/GenBank/DDBJ whole genome shotgun (WGS) entry which is preliminary data.</text>
</comment>
<evidence type="ECO:0000256" key="1">
    <source>
        <dbReference type="SAM" id="Coils"/>
    </source>
</evidence>
<reference evidence="2 3" key="1">
    <citation type="submission" date="2021-06" db="EMBL/GenBank/DDBJ databases">
        <authorList>
            <person name="Kallberg Y."/>
            <person name="Tangrot J."/>
            <person name="Rosling A."/>
        </authorList>
    </citation>
    <scope>NUCLEOTIDE SEQUENCE [LARGE SCALE GENOMIC DNA]</scope>
    <source>
        <strain evidence="2 3">120-4 pot B 10/14</strain>
    </source>
</reference>
<sequence>MFNKLEKSCPSMAYNIIKENYKDTWVSYNEDTDIMNSITNSIFDEHEHIKNAQEYEQEIEDIKKNTKYEKEIKDLKEKEHEVKSQAPVHLVPELSVKIQEMIKEYFSNKISDEISIEPSIETFNEMSIKPSIDYLVTLIQNITKNTTLYDFAKMRDIYDSLNPRYSDAKKKLDNILYKDSKVLIGLFGKARTLREKFGNEFAKYISIPVSTLHNANIDALIKFIQYFKVDN</sequence>
<organism evidence="2 3">
    <name type="scientific">Gigaspora margarita</name>
    <dbReference type="NCBI Taxonomy" id="4874"/>
    <lineage>
        <taxon>Eukaryota</taxon>
        <taxon>Fungi</taxon>
        <taxon>Fungi incertae sedis</taxon>
        <taxon>Mucoromycota</taxon>
        <taxon>Glomeromycotina</taxon>
        <taxon>Glomeromycetes</taxon>
        <taxon>Diversisporales</taxon>
        <taxon>Gigasporaceae</taxon>
        <taxon>Gigaspora</taxon>
    </lineage>
</organism>
<dbReference type="Proteomes" id="UP000789901">
    <property type="component" value="Unassembled WGS sequence"/>
</dbReference>
<dbReference type="EMBL" id="CAJVQB010006047">
    <property type="protein sequence ID" value="CAG8676083.1"/>
    <property type="molecule type" value="Genomic_DNA"/>
</dbReference>
<keyword evidence="1" id="KW-0175">Coiled coil</keyword>